<evidence type="ECO:0000313" key="2">
    <source>
        <dbReference type="EMBL" id="GIY20223.1"/>
    </source>
</evidence>
<accession>A0AAV4RJN5</accession>
<evidence type="ECO:0000313" key="3">
    <source>
        <dbReference type="Proteomes" id="UP001054945"/>
    </source>
</evidence>
<name>A0AAV4RJN5_CAEEX</name>
<protein>
    <recommendedName>
        <fullName evidence="4">Ycf15</fullName>
    </recommendedName>
</protein>
<keyword evidence="3" id="KW-1185">Reference proteome</keyword>
<gene>
    <name evidence="2" type="ORF">CEXT_85501</name>
</gene>
<feature type="region of interest" description="Disordered" evidence="1">
    <location>
        <begin position="69"/>
        <end position="98"/>
    </location>
</feature>
<reference evidence="2 3" key="1">
    <citation type="submission" date="2021-06" db="EMBL/GenBank/DDBJ databases">
        <title>Caerostris extrusa draft genome.</title>
        <authorList>
            <person name="Kono N."/>
            <person name="Arakawa K."/>
        </authorList>
    </citation>
    <scope>NUCLEOTIDE SEQUENCE [LARGE SCALE GENOMIC DNA]</scope>
</reference>
<evidence type="ECO:0008006" key="4">
    <source>
        <dbReference type="Google" id="ProtNLM"/>
    </source>
</evidence>
<dbReference type="Proteomes" id="UP001054945">
    <property type="component" value="Unassembled WGS sequence"/>
</dbReference>
<dbReference type="EMBL" id="BPLR01007854">
    <property type="protein sequence ID" value="GIY20223.1"/>
    <property type="molecule type" value="Genomic_DNA"/>
</dbReference>
<comment type="caution">
    <text evidence="2">The sequence shown here is derived from an EMBL/GenBank/DDBJ whole genome shotgun (WGS) entry which is preliminary data.</text>
</comment>
<dbReference type="AlphaFoldDB" id="A0AAV4RJN5"/>
<sequence length="98" mass="10948">MIPSHPTVRYQKFCWLPVRKRFKLNKRTTPFRIDPILPKRSTFSLTTAKNNNSLPNAISAFSWIGEGVSASITPPPRPPDSKGARGTSPNDSSIDRLL</sequence>
<evidence type="ECO:0000256" key="1">
    <source>
        <dbReference type="SAM" id="MobiDB-lite"/>
    </source>
</evidence>
<proteinExistence type="predicted"/>
<organism evidence="2 3">
    <name type="scientific">Caerostris extrusa</name>
    <name type="common">Bark spider</name>
    <name type="synonym">Caerostris bankana</name>
    <dbReference type="NCBI Taxonomy" id="172846"/>
    <lineage>
        <taxon>Eukaryota</taxon>
        <taxon>Metazoa</taxon>
        <taxon>Ecdysozoa</taxon>
        <taxon>Arthropoda</taxon>
        <taxon>Chelicerata</taxon>
        <taxon>Arachnida</taxon>
        <taxon>Araneae</taxon>
        <taxon>Araneomorphae</taxon>
        <taxon>Entelegynae</taxon>
        <taxon>Araneoidea</taxon>
        <taxon>Araneidae</taxon>
        <taxon>Caerostris</taxon>
    </lineage>
</organism>